<dbReference type="Gene3D" id="1.20.5.820">
    <property type="entry name" value="Preprotein translocase SecE subunit"/>
    <property type="match status" value="1"/>
</dbReference>
<keyword evidence="3 8" id="KW-0653">Protein transport</keyword>
<dbReference type="PROSITE" id="PS01067">
    <property type="entry name" value="SECE_SEC61G"/>
    <property type="match status" value="1"/>
</dbReference>
<evidence type="ECO:0000313" key="10">
    <source>
        <dbReference type="Proteomes" id="UP000278475"/>
    </source>
</evidence>
<sequence length="60" mass="6951">MRVLSEIKNFLYQCKRVLMVAAKPDKEEFKISTKIVLLGMALLGAIAFIIFIIFQFISWL</sequence>
<evidence type="ECO:0000256" key="5">
    <source>
        <dbReference type="ARBA" id="ARBA00023010"/>
    </source>
</evidence>
<feature type="transmembrane region" description="Helical" evidence="8">
    <location>
        <begin position="35"/>
        <end position="57"/>
    </location>
</feature>
<comment type="similarity">
    <text evidence="8">Belongs to the SecE/SEC61-gamma family.</text>
</comment>
<dbReference type="GO" id="GO:0005886">
    <property type="term" value="C:plasma membrane"/>
    <property type="evidence" value="ECO:0007669"/>
    <property type="project" value="UniProtKB-SubCell"/>
</dbReference>
<evidence type="ECO:0000256" key="7">
    <source>
        <dbReference type="ARBA" id="ARBA00037847"/>
    </source>
</evidence>
<dbReference type="HAMAP" id="MF_00422">
    <property type="entry name" value="SecE"/>
    <property type="match status" value="1"/>
</dbReference>
<protein>
    <recommendedName>
        <fullName evidence="8">Protein translocase subunit SecE</fullName>
    </recommendedName>
    <alternativeName>
        <fullName evidence="8">Protein transport protein Sec61 gamma subunit homolog</fullName>
    </alternativeName>
</protein>
<name>A0A497EK13_9CREN</name>
<dbReference type="GO" id="GO:0006605">
    <property type="term" value="P:protein targeting"/>
    <property type="evidence" value="ECO:0007669"/>
    <property type="project" value="UniProtKB-UniRule"/>
</dbReference>
<dbReference type="InterPro" id="IPR023391">
    <property type="entry name" value="Prot_translocase_SecE_dom_sf"/>
</dbReference>
<keyword evidence="6 8" id="KW-0472">Membrane</keyword>
<dbReference type="GO" id="GO:0009306">
    <property type="term" value="P:protein secretion"/>
    <property type="evidence" value="ECO:0007669"/>
    <property type="project" value="UniProtKB-UniRule"/>
</dbReference>
<evidence type="ECO:0000256" key="4">
    <source>
        <dbReference type="ARBA" id="ARBA00022989"/>
    </source>
</evidence>
<organism evidence="9 10">
    <name type="scientific">Thermoproteota archaeon</name>
    <dbReference type="NCBI Taxonomy" id="2056631"/>
    <lineage>
        <taxon>Archaea</taxon>
        <taxon>Thermoproteota</taxon>
    </lineage>
</organism>
<evidence type="ECO:0000256" key="8">
    <source>
        <dbReference type="HAMAP-Rule" id="MF_00422"/>
    </source>
</evidence>
<dbReference type="Pfam" id="PF00584">
    <property type="entry name" value="SecE"/>
    <property type="match status" value="1"/>
</dbReference>
<dbReference type="EMBL" id="QMQV01000173">
    <property type="protein sequence ID" value="RLE46617.1"/>
    <property type="molecule type" value="Genomic_DNA"/>
</dbReference>
<keyword evidence="1 8" id="KW-0813">Transport</keyword>
<keyword evidence="2 8" id="KW-0812">Transmembrane</keyword>
<keyword evidence="8" id="KW-1003">Cell membrane</keyword>
<dbReference type="SUPFAM" id="SSF103456">
    <property type="entry name" value="Preprotein translocase SecE subunit"/>
    <property type="match status" value="1"/>
</dbReference>
<dbReference type="NCBIfam" id="TIGR00327">
    <property type="entry name" value="secE_euk_arch"/>
    <property type="match status" value="1"/>
</dbReference>
<dbReference type="GO" id="GO:0012505">
    <property type="term" value="C:endomembrane system"/>
    <property type="evidence" value="ECO:0007669"/>
    <property type="project" value="UniProtKB-SubCell"/>
</dbReference>
<comment type="subunit">
    <text evidence="8">Component of the Sec protein translocase complex. Heterotrimer consisting of SecY (alpha), SecG (beta) and SecE (gamma) subunits. The heterotrimers can form oligomers, although 1 heterotrimer is thought to be able to translocate proteins. Interacts with the ribosome. May interact with SecDF, and other proteins may be involved.</text>
</comment>
<dbReference type="InterPro" id="IPR008158">
    <property type="entry name" value="Translocase_Sec61-g"/>
</dbReference>
<keyword evidence="5 8" id="KW-0811">Translocation</keyword>
<comment type="function">
    <text evidence="8">Essential subunit of the Sec protein translocation channel SecYEG. Clamps together the 2 halves of SecY. May contact the channel plug during translocation.</text>
</comment>
<comment type="subcellular location">
    <subcellularLocation>
        <location evidence="8">Cell membrane</location>
        <topology evidence="8">Single-pass membrane protein</topology>
    </subcellularLocation>
    <subcellularLocation>
        <location evidence="7">Endomembrane system</location>
        <topology evidence="7">Single-pass membrane protein</topology>
    </subcellularLocation>
</comment>
<evidence type="ECO:0000256" key="3">
    <source>
        <dbReference type="ARBA" id="ARBA00022927"/>
    </source>
</evidence>
<comment type="caution">
    <text evidence="9">The sequence shown here is derived from an EMBL/GenBank/DDBJ whole genome shotgun (WGS) entry which is preliminary data.</text>
</comment>
<keyword evidence="4 8" id="KW-1133">Transmembrane helix</keyword>
<dbReference type="GO" id="GO:0008320">
    <property type="term" value="F:protein transmembrane transporter activity"/>
    <property type="evidence" value="ECO:0007669"/>
    <property type="project" value="UniProtKB-UniRule"/>
</dbReference>
<proteinExistence type="inferred from homology"/>
<dbReference type="GO" id="GO:0065002">
    <property type="term" value="P:intracellular protein transmembrane transport"/>
    <property type="evidence" value="ECO:0007669"/>
    <property type="project" value="UniProtKB-UniRule"/>
</dbReference>
<dbReference type="InterPro" id="IPR001901">
    <property type="entry name" value="Translocase_SecE/Sec61-g"/>
</dbReference>
<reference evidence="9 10" key="1">
    <citation type="submission" date="2018-06" db="EMBL/GenBank/DDBJ databases">
        <title>Extensive metabolic versatility and redundancy in microbially diverse, dynamic hydrothermal sediments.</title>
        <authorList>
            <person name="Dombrowski N."/>
            <person name="Teske A."/>
            <person name="Baker B.J."/>
        </authorList>
    </citation>
    <scope>NUCLEOTIDE SEQUENCE [LARGE SCALE GENOMIC DNA]</scope>
    <source>
        <strain evidence="9">B66_G16</strain>
    </source>
</reference>
<evidence type="ECO:0000256" key="6">
    <source>
        <dbReference type="ARBA" id="ARBA00023136"/>
    </source>
</evidence>
<dbReference type="AlphaFoldDB" id="A0A497EK13"/>
<evidence type="ECO:0000256" key="1">
    <source>
        <dbReference type="ARBA" id="ARBA00022448"/>
    </source>
</evidence>
<evidence type="ECO:0000256" key="2">
    <source>
        <dbReference type="ARBA" id="ARBA00022692"/>
    </source>
</evidence>
<accession>A0A497EK13</accession>
<gene>
    <name evidence="8" type="primary">secE</name>
    <name evidence="9" type="ORF">DRJ31_09805</name>
</gene>
<evidence type="ECO:0000313" key="9">
    <source>
        <dbReference type="EMBL" id="RLE46617.1"/>
    </source>
</evidence>
<dbReference type="Proteomes" id="UP000278475">
    <property type="component" value="Unassembled WGS sequence"/>
</dbReference>